<dbReference type="AlphaFoldDB" id="X0U912"/>
<evidence type="ECO:0000313" key="1">
    <source>
        <dbReference type="EMBL" id="GAF96847.1"/>
    </source>
</evidence>
<feature type="non-terminal residue" evidence="1">
    <location>
        <position position="1"/>
    </location>
</feature>
<accession>X0U912</accession>
<comment type="caution">
    <text evidence="1">The sequence shown here is derived from an EMBL/GenBank/DDBJ whole genome shotgun (WGS) entry which is preliminary data.</text>
</comment>
<proteinExistence type="predicted"/>
<reference evidence="1" key="1">
    <citation type="journal article" date="2014" name="Front. Microbiol.">
        <title>High frequency of phylogenetically diverse reductive dehalogenase-homologous genes in deep subseafloor sedimentary metagenomes.</title>
        <authorList>
            <person name="Kawai M."/>
            <person name="Futagami T."/>
            <person name="Toyoda A."/>
            <person name="Takaki Y."/>
            <person name="Nishi S."/>
            <person name="Hori S."/>
            <person name="Arai W."/>
            <person name="Tsubouchi T."/>
            <person name="Morono Y."/>
            <person name="Uchiyama I."/>
            <person name="Ito T."/>
            <person name="Fujiyama A."/>
            <person name="Inagaki F."/>
            <person name="Takami H."/>
        </authorList>
    </citation>
    <scope>NUCLEOTIDE SEQUENCE</scope>
    <source>
        <strain evidence="1">Expedition CK06-06</strain>
    </source>
</reference>
<organism evidence="1">
    <name type="scientific">marine sediment metagenome</name>
    <dbReference type="NCBI Taxonomy" id="412755"/>
    <lineage>
        <taxon>unclassified sequences</taxon>
        <taxon>metagenomes</taxon>
        <taxon>ecological metagenomes</taxon>
    </lineage>
</organism>
<protein>
    <submittedName>
        <fullName evidence="1">Uncharacterized protein</fullName>
    </submittedName>
</protein>
<name>X0U912_9ZZZZ</name>
<gene>
    <name evidence="1" type="ORF">S01H1_26420</name>
</gene>
<dbReference type="EMBL" id="BARS01016014">
    <property type="protein sequence ID" value="GAF96847.1"/>
    <property type="molecule type" value="Genomic_DNA"/>
</dbReference>
<sequence length="198" mass="22606">WSRRAEWKLAAILAVAALLGANTYYSVQLDRELMEPDDRDRMLWVVGEYVPQYRTVGTIWEPWFQGPPLDYVNGGAILRENPLWQTYSRPVRPHVTLGLDAKALQEFAPYAVTYSNFEVRDALRVGQTGALEFMEALAADYRKIWEGNTRAPLAGCYGWVPPQDWLYPFPELHLWISKHGVAETEANTDEIDTSSKAN</sequence>